<proteinExistence type="predicted"/>
<keyword evidence="1" id="KW-0472">Membrane</keyword>
<name>A0A7I8VEA0_9ANNE</name>
<comment type="caution">
    <text evidence="2">The sequence shown here is derived from an EMBL/GenBank/DDBJ whole genome shotgun (WGS) entry which is preliminary data.</text>
</comment>
<keyword evidence="3" id="KW-1185">Reference proteome</keyword>
<keyword evidence="1" id="KW-1133">Transmembrane helix</keyword>
<evidence type="ECO:0000256" key="1">
    <source>
        <dbReference type="SAM" id="Phobius"/>
    </source>
</evidence>
<protein>
    <submittedName>
        <fullName evidence="2">DgyrCDS3199</fullName>
    </submittedName>
</protein>
<sequence>MYNLYLALGKKDYFLNSWLLYFENILDKSLTEHSKKHSSNSFVKRINTMRLSPVLIIFGTLFVLINTKSAIISIDGKTVKYSGDSLNVVIEYVNKDLFCRIDSAYLDPCFTLVGASSAIITPLTGSAIFTLDILLDENVINHENKTIKVTCNFNEGIFEETLSVMIAKRNPKYDVGPFFMQTVYDFSHGVYSDICYYLSSFCKKRHLKLYQDRQKKFSIQALLSKQGKISNVFINSTFMNIKISPRAIIVDKYYSIDWNDCLEVFQLNSPKISLFCYDNTLKIKLIDPNSTGGYPQITFRKLKLDKLNYYIEIYSIAVNDYQNVEGLFGQVGKSQFEFFKRQGRRMVNNSESTDKTTTLRVNKKLTTAKEIKQDNQFCWLLNIQDLVNLQNF</sequence>
<keyword evidence="1" id="KW-0812">Transmembrane</keyword>
<accession>A0A7I8VEA0</accession>
<organism evidence="2 3">
    <name type="scientific">Dimorphilus gyrociliatus</name>
    <dbReference type="NCBI Taxonomy" id="2664684"/>
    <lineage>
        <taxon>Eukaryota</taxon>
        <taxon>Metazoa</taxon>
        <taxon>Spiralia</taxon>
        <taxon>Lophotrochozoa</taxon>
        <taxon>Annelida</taxon>
        <taxon>Polychaeta</taxon>
        <taxon>Polychaeta incertae sedis</taxon>
        <taxon>Dinophilidae</taxon>
        <taxon>Dimorphilus</taxon>
    </lineage>
</organism>
<gene>
    <name evidence="2" type="ORF">DGYR_LOCUS2940</name>
</gene>
<dbReference type="EMBL" id="CAJFCJ010000005">
    <property type="protein sequence ID" value="CAD5114048.1"/>
    <property type="molecule type" value="Genomic_DNA"/>
</dbReference>
<evidence type="ECO:0000313" key="2">
    <source>
        <dbReference type="EMBL" id="CAD5114048.1"/>
    </source>
</evidence>
<dbReference type="AlphaFoldDB" id="A0A7I8VEA0"/>
<evidence type="ECO:0000313" key="3">
    <source>
        <dbReference type="Proteomes" id="UP000549394"/>
    </source>
</evidence>
<feature type="transmembrane region" description="Helical" evidence="1">
    <location>
        <begin position="54"/>
        <end position="74"/>
    </location>
</feature>
<reference evidence="2 3" key="1">
    <citation type="submission" date="2020-08" db="EMBL/GenBank/DDBJ databases">
        <authorList>
            <person name="Hejnol A."/>
        </authorList>
    </citation>
    <scope>NUCLEOTIDE SEQUENCE [LARGE SCALE GENOMIC DNA]</scope>
</reference>
<dbReference type="Proteomes" id="UP000549394">
    <property type="component" value="Unassembled WGS sequence"/>
</dbReference>